<protein>
    <submittedName>
        <fullName evidence="1">Ribosomal protein L5</fullName>
    </submittedName>
</protein>
<geneLocation type="mitochondrion" evidence="1"/>
<keyword evidence="1" id="KW-0687">Ribonucleoprotein</keyword>
<evidence type="ECO:0000313" key="1">
    <source>
        <dbReference type="EMBL" id="QDB64159.1"/>
    </source>
</evidence>
<gene>
    <name evidence="1" type="primary">rpl5</name>
</gene>
<accession>A0A4Y5T832</accession>
<sequence length="173" mass="20209">MLYLKQHYSKIVQKDLILLNNDSTGLSIPKIEKITLSCLETKPQEFNLVSFLLALKFCSGASPYLITKRKTNRTKSFVIGGKITLRNSPLYTFLYNFLVESFPNSGSFFNLKIPKDSKCHTFFFRDVFYLEELEKFYPLFHKIEGFKFQIFYSTKDQGELHVISRSLSFCFDS</sequence>
<dbReference type="InterPro" id="IPR022803">
    <property type="entry name" value="Ribosomal_uL5_dom_sf"/>
</dbReference>
<organism evidence="1">
    <name type="scientific">Ishige okamurae</name>
    <dbReference type="NCBI Taxonomy" id="233772"/>
    <lineage>
        <taxon>Eukaryota</taxon>
        <taxon>Sar</taxon>
        <taxon>Stramenopiles</taxon>
        <taxon>Ochrophyta</taxon>
        <taxon>PX clade</taxon>
        <taxon>Phaeophyceae</taxon>
        <taxon>Ectocarpales</taxon>
        <taxon>Ishigeaceae</taxon>
        <taxon>Ishige</taxon>
    </lineage>
</organism>
<dbReference type="Gene3D" id="3.30.1440.10">
    <property type="match status" value="1"/>
</dbReference>
<keyword evidence="1" id="KW-0496">Mitochondrion</keyword>
<dbReference type="GeneID" id="87707617"/>
<keyword evidence="1" id="KW-0689">Ribosomal protein</keyword>
<dbReference type="GO" id="GO:0005840">
    <property type="term" value="C:ribosome"/>
    <property type="evidence" value="ECO:0007669"/>
    <property type="project" value="UniProtKB-KW"/>
</dbReference>
<dbReference type="AlphaFoldDB" id="A0A4Y5T832"/>
<dbReference type="EMBL" id="MG940857">
    <property type="protein sequence ID" value="QDB64159.1"/>
    <property type="molecule type" value="Genomic_DNA"/>
</dbReference>
<dbReference type="RefSeq" id="YP_011008296.1">
    <property type="nucleotide sequence ID" value="NC_085335.1"/>
</dbReference>
<reference evidence="1" key="1">
    <citation type="submission" date="2018-02" db="EMBL/GenBank/DDBJ databases">
        <title>Mitochondrial genome of the brown alga Ishige okamurae.</title>
        <authorList>
            <person name="Liu F."/>
        </authorList>
    </citation>
    <scope>NUCLEOTIDE SEQUENCE</scope>
</reference>
<proteinExistence type="predicted"/>
<name>A0A4Y5T832_9PHAE</name>
<dbReference type="SUPFAM" id="SSF55282">
    <property type="entry name" value="RL5-like"/>
    <property type="match status" value="1"/>
</dbReference>